<feature type="region of interest" description="Disordered" evidence="1">
    <location>
        <begin position="1"/>
        <end position="21"/>
    </location>
</feature>
<protein>
    <submittedName>
        <fullName evidence="2">Uncharacterized protein</fullName>
    </submittedName>
</protein>
<organism evidence="2 3">
    <name type="scientific">Geobacillus thermoleovorans CCB_US3_UF5</name>
    <dbReference type="NCBI Taxonomy" id="1111068"/>
    <lineage>
        <taxon>Bacteria</taxon>
        <taxon>Bacillati</taxon>
        <taxon>Bacillota</taxon>
        <taxon>Bacilli</taxon>
        <taxon>Bacillales</taxon>
        <taxon>Anoxybacillaceae</taxon>
        <taxon>Geobacillus</taxon>
        <taxon>Geobacillus thermoleovorans group</taxon>
    </lineage>
</organism>
<proteinExistence type="predicted"/>
<name>A0ABM5MF48_GEOTH</name>
<accession>A0ABM5MF48</accession>
<dbReference type="EMBL" id="CP003125">
    <property type="protein sequence ID" value="AEV18296.1"/>
    <property type="molecule type" value="Genomic_DNA"/>
</dbReference>
<evidence type="ECO:0000256" key="1">
    <source>
        <dbReference type="SAM" id="MobiDB-lite"/>
    </source>
</evidence>
<gene>
    <name evidence="2" type="ORF">GTCCBUS3UF5_9760</name>
</gene>
<feature type="compositionally biased region" description="Basic and acidic residues" evidence="1">
    <location>
        <begin position="1"/>
        <end position="10"/>
    </location>
</feature>
<keyword evidence="3" id="KW-1185">Reference proteome</keyword>
<dbReference type="Proteomes" id="UP000005636">
    <property type="component" value="Chromosome"/>
</dbReference>
<reference evidence="2 3" key="1">
    <citation type="submission" date="2011-11" db="EMBL/GenBank/DDBJ databases">
        <title>Complete genome sequence of thermophilic Geobacillus thermoleovorans CCB_US3_UF5.</title>
        <authorList>
            <person name="Muhd Sakaff M.K.L."/>
            <person name="Abdul Rahman A.Y."/>
            <person name="Saito J.A."/>
            <person name="Hou S."/>
            <person name="Alam M."/>
        </authorList>
    </citation>
    <scope>NUCLEOTIDE SEQUENCE [LARGE SCALE GENOMIC DNA]</scope>
    <source>
        <strain evidence="2 3">CCB_US3_UF5</strain>
    </source>
</reference>
<evidence type="ECO:0000313" key="2">
    <source>
        <dbReference type="EMBL" id="AEV18296.1"/>
    </source>
</evidence>
<evidence type="ECO:0000313" key="3">
    <source>
        <dbReference type="Proteomes" id="UP000005636"/>
    </source>
</evidence>
<sequence>MGRKTGDGQRIKGKNRTVKGGSREQFQLFPLTDNYFLLERK</sequence>